<reference evidence="6" key="2">
    <citation type="submission" date="2020-09" db="EMBL/GenBank/DDBJ databases">
        <authorList>
            <person name="Sun Q."/>
            <person name="Kim S."/>
        </authorList>
    </citation>
    <scope>NUCLEOTIDE SEQUENCE</scope>
    <source>
        <strain evidence="6">KCTC 12368</strain>
    </source>
</reference>
<feature type="binding site" evidence="4">
    <location>
        <position position="204"/>
    </location>
    <ligand>
        <name>substrate</name>
    </ligand>
</feature>
<feature type="active site" description="Proton donor" evidence="3">
    <location>
        <position position="204"/>
    </location>
</feature>
<sequence length="424" mass="48537">MINFKNGQQAGWFANLLLLSVIVLHGSCSSTAKSNAENTSEVQVTSQPLESLSIQTQTQKAETLYAGLAKVAREAKKAPRSIEEDGEIMWVRNGFDWTEGFFAGSLWYLYELTGDKEWMEEAQYFQELNKEDRFFSNHDLGFVFNNSYGNGLRISGDKAYAQVLIDAANTLMDRYNPEVGCILSWNVDGGWQSKRGWEFPVIIDNMMNLELLFVVSEMTGDAKYAEVAINHANTTMKHHFREDYSSYHVVDYDPISGEVRNKERAQGFSHESSWSRGQAWGLYGYIMCYRFTEKEEYLEQARNIAAFILSNPEIRKNDVPFWDYDAQNIPQEPKDASAAAITTSALLELSTYSEGDYLQRAKDMLKTLSGPEYFAKPGENHNFLLKHSVGSIPHNSEIDKPLNYADYYYLESLLRLRNWFEMDS</sequence>
<evidence type="ECO:0000256" key="4">
    <source>
        <dbReference type="PIRSR" id="PIRSR610905-2"/>
    </source>
</evidence>
<dbReference type="Pfam" id="PF07470">
    <property type="entry name" value="Glyco_hydro_88"/>
    <property type="match status" value="1"/>
</dbReference>
<gene>
    <name evidence="6" type="ORF">GCM10007049_13100</name>
</gene>
<keyword evidence="7" id="KW-1185">Reference proteome</keyword>
<dbReference type="Proteomes" id="UP000619457">
    <property type="component" value="Unassembled WGS sequence"/>
</dbReference>
<comment type="similarity">
    <text evidence="2">Belongs to the glycosyl hydrolase 88 family.</text>
</comment>
<evidence type="ECO:0000256" key="1">
    <source>
        <dbReference type="ARBA" id="ARBA00022801"/>
    </source>
</evidence>
<dbReference type="GO" id="GO:0052757">
    <property type="term" value="F:chondroitin hydrolase activity"/>
    <property type="evidence" value="ECO:0007669"/>
    <property type="project" value="TreeGrafter"/>
</dbReference>
<accession>A0A918PUK4</accession>
<feature type="binding site" evidence="4">
    <location>
        <position position="139"/>
    </location>
    <ligand>
        <name>substrate</name>
    </ligand>
</feature>
<organism evidence="6 7">
    <name type="scientific">Echinicola pacifica</name>
    <dbReference type="NCBI Taxonomy" id="346377"/>
    <lineage>
        <taxon>Bacteria</taxon>
        <taxon>Pseudomonadati</taxon>
        <taxon>Bacteroidota</taxon>
        <taxon>Cytophagia</taxon>
        <taxon>Cytophagales</taxon>
        <taxon>Cyclobacteriaceae</taxon>
        <taxon>Echinicola</taxon>
    </lineage>
</organism>
<keyword evidence="5" id="KW-0732">Signal</keyword>
<feature type="binding site" evidence="4">
    <location>
        <position position="280"/>
    </location>
    <ligand>
        <name>substrate</name>
    </ligand>
</feature>
<evidence type="ECO:0000313" key="7">
    <source>
        <dbReference type="Proteomes" id="UP000619457"/>
    </source>
</evidence>
<feature type="signal peptide" evidence="5">
    <location>
        <begin position="1"/>
        <end position="32"/>
    </location>
</feature>
<feature type="active site" description="Nucleophile" evidence="3">
    <location>
        <position position="139"/>
    </location>
</feature>
<evidence type="ECO:0000256" key="5">
    <source>
        <dbReference type="SAM" id="SignalP"/>
    </source>
</evidence>
<feature type="chain" id="PRO_5037249181" evidence="5">
    <location>
        <begin position="33"/>
        <end position="424"/>
    </location>
</feature>
<evidence type="ECO:0000256" key="3">
    <source>
        <dbReference type="PIRSR" id="PIRSR610905-1"/>
    </source>
</evidence>
<keyword evidence="1 6" id="KW-0378">Hydrolase</keyword>
<proteinExistence type="inferred from homology"/>
<dbReference type="InterPro" id="IPR012341">
    <property type="entry name" value="6hp_glycosidase-like_sf"/>
</dbReference>
<dbReference type="InterPro" id="IPR008928">
    <property type="entry name" value="6-hairpin_glycosidase_sf"/>
</dbReference>
<dbReference type="PANTHER" id="PTHR36845">
    <property type="entry name" value="HYDROLASE, PUTATIVE (AFU_ORTHOLOGUE AFUA_7G05090)-RELATED"/>
    <property type="match status" value="1"/>
</dbReference>
<evidence type="ECO:0000313" key="6">
    <source>
        <dbReference type="EMBL" id="GGZ21725.1"/>
    </source>
</evidence>
<feature type="binding site" evidence="4">
    <location>
        <position position="391"/>
    </location>
    <ligand>
        <name>substrate</name>
    </ligand>
</feature>
<protein>
    <submittedName>
        <fullName evidence="6">Glucuronyl hydrolase</fullName>
    </submittedName>
</protein>
<dbReference type="SUPFAM" id="SSF48208">
    <property type="entry name" value="Six-hairpin glycosidases"/>
    <property type="match status" value="1"/>
</dbReference>
<dbReference type="EMBL" id="BMWX01000002">
    <property type="protein sequence ID" value="GGZ21725.1"/>
    <property type="molecule type" value="Genomic_DNA"/>
</dbReference>
<dbReference type="InterPro" id="IPR010905">
    <property type="entry name" value="Glyco_hydro_88"/>
</dbReference>
<dbReference type="GO" id="GO:0000272">
    <property type="term" value="P:polysaccharide catabolic process"/>
    <property type="evidence" value="ECO:0007669"/>
    <property type="project" value="TreeGrafter"/>
</dbReference>
<evidence type="ECO:0000256" key="2">
    <source>
        <dbReference type="ARBA" id="ARBA00038358"/>
    </source>
</evidence>
<dbReference type="AlphaFoldDB" id="A0A918PUK4"/>
<reference evidence="6" key="1">
    <citation type="journal article" date="2014" name="Int. J. Syst. Evol. Microbiol.">
        <title>Complete genome sequence of Corynebacterium casei LMG S-19264T (=DSM 44701T), isolated from a smear-ripened cheese.</title>
        <authorList>
            <consortium name="US DOE Joint Genome Institute (JGI-PGF)"/>
            <person name="Walter F."/>
            <person name="Albersmeier A."/>
            <person name="Kalinowski J."/>
            <person name="Ruckert C."/>
        </authorList>
    </citation>
    <scope>NUCLEOTIDE SEQUENCE</scope>
    <source>
        <strain evidence="6">KCTC 12368</strain>
    </source>
</reference>
<comment type="caution">
    <text evidence="6">The sequence shown here is derived from an EMBL/GenBank/DDBJ whole genome shotgun (WGS) entry which is preliminary data.</text>
</comment>
<dbReference type="Gene3D" id="1.50.10.10">
    <property type="match status" value="1"/>
</dbReference>
<name>A0A918PUK4_9BACT</name>
<dbReference type="InterPro" id="IPR052369">
    <property type="entry name" value="UG_Glycosaminoglycan_Hydrolase"/>
</dbReference>
<feature type="binding site" evidence="4">
    <location>
        <position position="276"/>
    </location>
    <ligand>
        <name>substrate</name>
    </ligand>
</feature>
<dbReference type="RefSeq" id="WP_018472139.1">
    <property type="nucleotide sequence ID" value="NZ_BMWX01000002.1"/>
</dbReference>
<dbReference type="PANTHER" id="PTHR36845:SF1">
    <property type="entry name" value="HYDROLASE, PUTATIVE (AFU_ORTHOLOGUE AFUA_7G05090)-RELATED"/>
    <property type="match status" value="1"/>
</dbReference>